<organism evidence="1 2">
    <name type="scientific">[Candida] jaroonii</name>
    <dbReference type="NCBI Taxonomy" id="467808"/>
    <lineage>
        <taxon>Eukaryota</taxon>
        <taxon>Fungi</taxon>
        <taxon>Dikarya</taxon>
        <taxon>Ascomycota</taxon>
        <taxon>Saccharomycotina</taxon>
        <taxon>Pichiomycetes</taxon>
        <taxon>Debaryomycetaceae</taxon>
        <taxon>Yamadazyma</taxon>
    </lineage>
</organism>
<proteinExistence type="predicted"/>
<evidence type="ECO:0000313" key="2">
    <source>
        <dbReference type="Proteomes" id="UP001152531"/>
    </source>
</evidence>
<sequence length="281" mass="32397">MSSKTDDLKSGAEAAKKTADTSREKASKPAVSPGKFAIDHEKLIETVQTVQFAWFIGHLFTLLGTFYFILTYFGIFSSWYKIWYNLAVFGIIESFGILIYQHFRKVGTKNLINDDNVHYYGLGVMLLILRPYIIFPILPFQLYSLFHVLSYTKGYLLPIFNQQNTSIEKMITNFVNSNNQKSIQLASLLELVCLGFLGLRVIFFRKRSLTPFVIYLIFIKLRYEKSPVTRSYFKFISTKLDSTITGLNNPTATNIWSQVKSVFARVDNFVLVNDYKKNKVN</sequence>
<dbReference type="Proteomes" id="UP001152531">
    <property type="component" value="Unassembled WGS sequence"/>
</dbReference>
<accession>A0ACA9YBH1</accession>
<dbReference type="EMBL" id="CALSDN010000008">
    <property type="protein sequence ID" value="CAH6722262.1"/>
    <property type="molecule type" value="Genomic_DNA"/>
</dbReference>
<reference evidence="1" key="1">
    <citation type="submission" date="2022-06" db="EMBL/GenBank/DDBJ databases">
        <authorList>
            <person name="Legras J.-L."/>
            <person name="Devillers H."/>
            <person name="Grondin C."/>
        </authorList>
    </citation>
    <scope>NUCLEOTIDE SEQUENCE</scope>
    <source>
        <strain evidence="1">CLIB 1444</strain>
    </source>
</reference>
<name>A0ACA9YBH1_9ASCO</name>
<keyword evidence="2" id="KW-1185">Reference proteome</keyword>
<gene>
    <name evidence="1" type="ORF">CLIB1444_08S05490</name>
</gene>
<evidence type="ECO:0000313" key="1">
    <source>
        <dbReference type="EMBL" id="CAH6722262.1"/>
    </source>
</evidence>
<protein>
    <submittedName>
        <fullName evidence="1">Pore membrane protein of 33 kDa</fullName>
    </submittedName>
</protein>
<comment type="caution">
    <text evidence="1">The sequence shown here is derived from an EMBL/GenBank/DDBJ whole genome shotgun (WGS) entry which is preliminary data.</text>
</comment>